<dbReference type="Gene3D" id="2.60.120.200">
    <property type="match status" value="1"/>
</dbReference>
<dbReference type="SMART" id="SM00237">
    <property type="entry name" value="Calx_beta"/>
    <property type="match status" value="1"/>
</dbReference>
<dbReference type="GO" id="GO:0016020">
    <property type="term" value="C:membrane"/>
    <property type="evidence" value="ECO:0007669"/>
    <property type="project" value="InterPro"/>
</dbReference>
<evidence type="ECO:0000259" key="6">
    <source>
        <dbReference type="SMART" id="SM00237"/>
    </source>
</evidence>
<dbReference type="Pfam" id="PF13385">
    <property type="entry name" value="Laminin_G_3"/>
    <property type="match status" value="1"/>
</dbReference>
<sequence length="1204" mass="127324">MLAADAGVAVASPAPFAESVTRADCTSIVFIDTSVDDLESLVGGVVDGAEVVLIQSDESGIDQITRELARRRGITSVHLVTHGQAGRLQIGNDILDHGSVEQFQSQLSSWATAMNNGADFLIYGCEVGRGERGSQLMRAIGRMTGTDVAASTNFTGNTNANSDWLLEKQFGHVDAATAFSSLARDSYKGLLPITIRAAGVTGEENMQLRIDGSVVATWNGIGGDAYGGQFNDFSYSADGISADRISIAFTNDLYDDAAGIDRNLRVDYITVDGQIFQTESPAVFSTGTWKPNDGIVPGFRESEYLHTDGTFQFSDPGNPGGGTVVAITASGDTGAEAMTLQIDGADVRTWNATATDAVYTFVAAGTVDADSIRISFDNDVYDPANGIDRNLNVDQISLDGVVYQTEAPTTYSTGTWLPADGITPGFRQSETLHSNGYFQFDGEPIATNPGTIGLAVTQVTVDENGGTAQIALTRTGGSDGVATAFYQTVGIEATDGVDFVGNASGTVVFADGQTTATATIALIDDNLIEPIETFSVSLYRVDGAELGVPRTAIVTIVDDETGTGLVGHWRLNETAIGQTVADSSGNGNSGVHRNIASPDGPTTDAPNTDTANPRSLNFDGVNDFVSVNPNPSLNLSSGSFTQSVWIKSEIIDSAFHGIMGYQSGAAANRYPGIWVYQQTKIHAGFGDGTNWNSFVTGDVLVPGKWNHVATTFDGTTYKAFVNGAEVYSSNQFAGRAPTSLDRMDIGRVDNYFQGSIDDARVYNRALTASEVSVLIDGADLPVPDVQGQLIAQSLVSGFDTPIAVDWLPDGRMLVAEQDGLVRIVNANGTIASTPLLDIRNIVNSGTKDRGMLGFAVHPDFANNPYIYVSYTYDPPEVIGQSGLGGVDGNGARVARISRYTVNAAGTFANPNSGVVLVGENSTYANIGTPNKRPDLGDPHSCFDASGNPIDDCIPSDETSHTIGDLEFGPDGMLYATTGDGGSFGRADPVNLRSLDLDSLAGKLLRIDPITGDGLPDNPFFDGDVTSNASKVYAYGLRNGFRFAIDQTSGEFYVGDVGWTQWEEINTGRGANFGWPAFEGGGNGTSLQTSRYRDLPQVQAYYATNPVVTAPVWARLHSSGARAIVMGDFATSSVYGEYQDTLLFTDIGDQVIRAARFDANGSLLDVEVASAALGFLVDMQMANDGFMYYVDIASGSVGRLEFQTV</sequence>
<protein>
    <submittedName>
        <fullName evidence="8">Quinoprotein glucose dehydrogenase B</fullName>
        <ecNumber evidence="8">1.1.5.2</ecNumber>
    </submittedName>
</protein>
<feature type="domain" description="Calx-beta" evidence="6">
    <location>
        <begin position="441"/>
        <end position="539"/>
    </location>
</feature>
<dbReference type="Pfam" id="PF07995">
    <property type="entry name" value="GSDH"/>
    <property type="match status" value="2"/>
</dbReference>
<dbReference type="Pfam" id="PF03160">
    <property type="entry name" value="Calx-beta"/>
    <property type="match status" value="1"/>
</dbReference>
<dbReference type="InterPro" id="IPR011041">
    <property type="entry name" value="Quinoprot_gluc/sorb_DH_b-prop"/>
</dbReference>
<keyword evidence="3" id="KW-0106">Calcium</keyword>
<dbReference type="AlphaFoldDB" id="A0A5C6EJF0"/>
<comment type="caution">
    <text evidence="8">The sequence shown here is derived from an EMBL/GenBank/DDBJ whole genome shotgun (WGS) entry which is preliminary data.</text>
</comment>
<feature type="compositionally biased region" description="Polar residues" evidence="5">
    <location>
        <begin position="604"/>
        <end position="614"/>
    </location>
</feature>
<accession>A0A5C6EJF0</accession>
<dbReference type="Gene3D" id="2.60.40.2030">
    <property type="match status" value="1"/>
</dbReference>
<keyword evidence="2" id="KW-0677">Repeat</keyword>
<evidence type="ECO:0000256" key="5">
    <source>
        <dbReference type="SAM" id="MobiDB-lite"/>
    </source>
</evidence>
<evidence type="ECO:0000256" key="4">
    <source>
        <dbReference type="ARBA" id="ARBA00023157"/>
    </source>
</evidence>
<dbReference type="EC" id="1.1.5.2" evidence="8"/>
<dbReference type="InterPro" id="IPR031768">
    <property type="entry name" value="CBM60_xylan-bd"/>
</dbReference>
<keyword evidence="9" id="KW-1185">Reference proteome</keyword>
<dbReference type="PANTHER" id="PTHR19328:SF13">
    <property type="entry name" value="HIPL1 PROTEIN"/>
    <property type="match status" value="1"/>
</dbReference>
<reference evidence="8 9" key="1">
    <citation type="submission" date="2019-02" db="EMBL/GenBank/DDBJ databases">
        <title>Deep-cultivation of Planctomycetes and their phenomic and genomic characterization uncovers novel biology.</title>
        <authorList>
            <person name="Wiegand S."/>
            <person name="Jogler M."/>
            <person name="Boedeker C."/>
            <person name="Pinto D."/>
            <person name="Vollmers J."/>
            <person name="Rivas-Marin E."/>
            <person name="Kohn T."/>
            <person name="Peeters S.H."/>
            <person name="Heuer A."/>
            <person name="Rast P."/>
            <person name="Oberbeckmann S."/>
            <person name="Bunk B."/>
            <person name="Jeske O."/>
            <person name="Meyerdierks A."/>
            <person name="Storesund J.E."/>
            <person name="Kallscheuer N."/>
            <person name="Luecker S."/>
            <person name="Lage O.M."/>
            <person name="Pohl T."/>
            <person name="Merkel B.J."/>
            <person name="Hornburger P."/>
            <person name="Mueller R.-W."/>
            <person name="Bruemmer F."/>
            <person name="Labrenz M."/>
            <person name="Spormann A.M."/>
            <person name="Op Den Camp H."/>
            <person name="Overmann J."/>
            <person name="Amann R."/>
            <person name="Jetten M.S.M."/>
            <person name="Mascher T."/>
            <person name="Medema M.H."/>
            <person name="Devos D.P."/>
            <person name="Kaster A.-K."/>
            <person name="Ovreas L."/>
            <person name="Rohde M."/>
            <person name="Galperin M.Y."/>
            <person name="Jogler C."/>
        </authorList>
    </citation>
    <scope>NUCLEOTIDE SEQUENCE [LARGE SCALE GENOMIC DNA]</scope>
    <source>
        <strain evidence="8 9">Poly51</strain>
    </source>
</reference>
<dbReference type="InterPro" id="IPR013320">
    <property type="entry name" value="ConA-like_dom_sf"/>
</dbReference>
<dbReference type="Proteomes" id="UP000318288">
    <property type="component" value="Unassembled WGS sequence"/>
</dbReference>
<keyword evidence="8" id="KW-0560">Oxidoreductase</keyword>
<dbReference type="Gene3D" id="2.60.60.40">
    <property type="match status" value="2"/>
</dbReference>
<proteinExistence type="predicted"/>
<evidence type="ECO:0000313" key="8">
    <source>
        <dbReference type="EMBL" id="TWU48545.1"/>
    </source>
</evidence>
<dbReference type="SUPFAM" id="SSF50952">
    <property type="entry name" value="Soluble quinoprotein glucose dehydrogenase"/>
    <property type="match status" value="1"/>
</dbReference>
<dbReference type="Pfam" id="PF16841">
    <property type="entry name" value="CBM60"/>
    <property type="match status" value="2"/>
</dbReference>
<evidence type="ECO:0000256" key="2">
    <source>
        <dbReference type="ARBA" id="ARBA00022737"/>
    </source>
</evidence>
<dbReference type="SUPFAM" id="SSF49899">
    <property type="entry name" value="Concanavalin A-like lectins/glucanases"/>
    <property type="match status" value="1"/>
</dbReference>
<name>A0A5C6EJF0_9BACT</name>
<dbReference type="InterPro" id="IPR011042">
    <property type="entry name" value="6-blade_b-propeller_TolB-like"/>
</dbReference>
<dbReference type="GO" id="GO:0007154">
    <property type="term" value="P:cell communication"/>
    <property type="evidence" value="ECO:0007669"/>
    <property type="project" value="InterPro"/>
</dbReference>
<keyword evidence="1" id="KW-0732">Signal</keyword>
<organism evidence="8 9">
    <name type="scientific">Rubripirellula tenax</name>
    <dbReference type="NCBI Taxonomy" id="2528015"/>
    <lineage>
        <taxon>Bacteria</taxon>
        <taxon>Pseudomonadati</taxon>
        <taxon>Planctomycetota</taxon>
        <taxon>Planctomycetia</taxon>
        <taxon>Pirellulales</taxon>
        <taxon>Pirellulaceae</taxon>
        <taxon>Rubripirellula</taxon>
    </lineage>
</organism>
<dbReference type="Gene3D" id="2.120.10.30">
    <property type="entry name" value="TolB, C-terminal domain"/>
    <property type="match status" value="1"/>
</dbReference>
<gene>
    <name evidence="8" type="primary">gdhB_3</name>
    <name evidence="8" type="ORF">Poly51_44450</name>
</gene>
<dbReference type="EMBL" id="SJPW01000006">
    <property type="protein sequence ID" value="TWU48545.1"/>
    <property type="molecule type" value="Genomic_DNA"/>
</dbReference>
<evidence type="ECO:0000313" key="9">
    <source>
        <dbReference type="Proteomes" id="UP000318288"/>
    </source>
</evidence>
<evidence type="ECO:0000256" key="1">
    <source>
        <dbReference type="ARBA" id="ARBA00022729"/>
    </source>
</evidence>
<feature type="region of interest" description="Disordered" evidence="5">
    <location>
        <begin position="580"/>
        <end position="614"/>
    </location>
</feature>
<dbReference type="PANTHER" id="PTHR19328">
    <property type="entry name" value="HEDGEHOG-INTERACTING PROTEIN"/>
    <property type="match status" value="1"/>
</dbReference>
<dbReference type="SUPFAM" id="SSF141072">
    <property type="entry name" value="CalX-like"/>
    <property type="match status" value="1"/>
</dbReference>
<dbReference type="InterPro" id="IPR038081">
    <property type="entry name" value="CalX-like_sf"/>
</dbReference>
<feature type="compositionally biased region" description="Polar residues" evidence="5">
    <location>
        <begin position="580"/>
        <end position="591"/>
    </location>
</feature>
<dbReference type="Pfam" id="PF14252">
    <property type="entry name" value="DUF4347"/>
    <property type="match status" value="1"/>
</dbReference>
<evidence type="ECO:0000259" key="7">
    <source>
        <dbReference type="SMART" id="SM00560"/>
    </source>
</evidence>
<evidence type="ECO:0000256" key="3">
    <source>
        <dbReference type="ARBA" id="ARBA00022837"/>
    </source>
</evidence>
<dbReference type="InterPro" id="IPR012938">
    <property type="entry name" value="Glc/Sorbosone_DH"/>
</dbReference>
<dbReference type="InterPro" id="IPR003644">
    <property type="entry name" value="Calx_beta"/>
</dbReference>
<keyword evidence="4" id="KW-1015">Disulfide bond</keyword>
<dbReference type="SMART" id="SM00560">
    <property type="entry name" value="LamGL"/>
    <property type="match status" value="1"/>
</dbReference>
<dbReference type="GO" id="GO:0008876">
    <property type="term" value="F:quinoprotein glucose dehydrogenase activity"/>
    <property type="evidence" value="ECO:0007669"/>
    <property type="project" value="UniProtKB-EC"/>
</dbReference>
<dbReference type="InterPro" id="IPR025592">
    <property type="entry name" value="DUF4347"/>
</dbReference>
<dbReference type="InterPro" id="IPR006558">
    <property type="entry name" value="LamG-like"/>
</dbReference>
<feature type="domain" description="LamG-like jellyroll fold" evidence="7">
    <location>
        <begin position="638"/>
        <end position="769"/>
    </location>
</feature>